<sequence length="630" mass="69382">MTIKEIARLAGVSISTVSKIVNNKDENINVETRNRVLKIVKDYNYTPYGTVKITSEAKTFILGVLLRSIPKTNQFLNGALFAAQKNGYSLLLYDSAGSISSELKNITSLCKNNIDGVIWEPVNEQSLEYRRYFDEQGIEVCSINTGFDTAAYSIDFNQMGYEATQSLIQYGHTKLGCLTKENSVRSDMVFEGFKKCLFDNGLPYHDTMKLSAENQDWYNGILSHTPTGIVSSHYASSLVLLEQLAKIQYRIPYDLSLVSLRDDVRENLRFPGISSIKIPYYEFGAFVCERLIEKCEKKELTANIFQTEYPLENTFSLDVPFSSHAKKIVVVGSINIDVTLNVDELPQPGRTVSTGKHSVILGGKGANQAVGASKLGSEVSLIGKVGNDYDSTIVYTCMEENHVDVQAVRRDPHSETGKAYIYVQNDGESMITILTGANQNLTAGDVLPYHKLFENAGYCLLQTEVPEDAVEAAARLAHSYGVCNILKPAAMNHISDTLMELIDIFVPNRKEAELLCPEVPDIERKADAFLKKGAKIVIITLGHSGCYIKSPEFTGYLPAADFTPVDTTGAADAFIAALAVYLSSGFPIAKAAKIATYAAGFCVSRQGVIPALIDRNSLETYIKRIEPDIL</sequence>
<dbReference type="InterPro" id="IPR010982">
    <property type="entry name" value="Lambda_DNA-bd_dom_sf"/>
</dbReference>
<dbReference type="PROSITE" id="PS50932">
    <property type="entry name" value="HTH_LACI_2"/>
    <property type="match status" value="1"/>
</dbReference>
<dbReference type="SUPFAM" id="SSF53613">
    <property type="entry name" value="Ribokinase-like"/>
    <property type="match status" value="1"/>
</dbReference>
<dbReference type="Pfam" id="PF00294">
    <property type="entry name" value="PfkB"/>
    <property type="match status" value="1"/>
</dbReference>
<dbReference type="SUPFAM" id="SSF47413">
    <property type="entry name" value="lambda repressor-like DNA-binding domains"/>
    <property type="match status" value="1"/>
</dbReference>
<dbReference type="GO" id="GO:0046872">
    <property type="term" value="F:metal ion binding"/>
    <property type="evidence" value="ECO:0007669"/>
    <property type="project" value="UniProtKB-KW"/>
</dbReference>
<dbReference type="InterPro" id="IPR002139">
    <property type="entry name" value="Ribo/fructo_kinase"/>
</dbReference>
<feature type="binding site" evidence="12">
    <location>
        <position position="508"/>
    </location>
    <ligand>
        <name>ATP</name>
        <dbReference type="ChEBI" id="CHEBI:30616"/>
    </ligand>
</feature>
<evidence type="ECO:0000313" key="16">
    <source>
        <dbReference type="Proteomes" id="UP000095651"/>
    </source>
</evidence>
<dbReference type="GO" id="GO:0005829">
    <property type="term" value="C:cytosol"/>
    <property type="evidence" value="ECO:0007669"/>
    <property type="project" value="TreeGrafter"/>
</dbReference>
<feature type="binding site" evidence="12">
    <location>
        <position position="602"/>
    </location>
    <ligand>
        <name>K(+)</name>
        <dbReference type="ChEBI" id="CHEBI:29103"/>
    </ligand>
</feature>
<comment type="cofactor">
    <cofactor evidence="12">
        <name>Mg(2+)</name>
        <dbReference type="ChEBI" id="CHEBI:18420"/>
    </cofactor>
    <text evidence="12">Requires a divalent cation, most likely magnesium in vivo, as an electrophilic catalyst to aid phosphoryl group transfer. It is the chelate of the metal and the nucleotide that is the actual substrate.</text>
</comment>
<keyword evidence="3 12" id="KW-0547">Nucleotide-binding</keyword>
<evidence type="ECO:0000256" key="1">
    <source>
        <dbReference type="ARBA" id="ARBA00022679"/>
    </source>
</evidence>
<dbReference type="PROSITE" id="PS50943">
    <property type="entry name" value="HTH_CROC1"/>
    <property type="match status" value="1"/>
</dbReference>
<dbReference type="EC" id="2.7.1.15" evidence="12"/>
<dbReference type="PANTHER" id="PTHR10584:SF166">
    <property type="entry name" value="RIBOKINASE"/>
    <property type="match status" value="1"/>
</dbReference>
<comment type="catalytic activity">
    <reaction evidence="12">
        <text>D-ribose + ATP = D-ribose 5-phosphate + ADP + H(+)</text>
        <dbReference type="Rhea" id="RHEA:13697"/>
        <dbReference type="ChEBI" id="CHEBI:15378"/>
        <dbReference type="ChEBI" id="CHEBI:30616"/>
        <dbReference type="ChEBI" id="CHEBI:47013"/>
        <dbReference type="ChEBI" id="CHEBI:78346"/>
        <dbReference type="ChEBI" id="CHEBI:456216"/>
        <dbReference type="EC" id="2.7.1.15"/>
    </reaction>
</comment>
<dbReference type="GO" id="GO:0005524">
    <property type="term" value="F:ATP binding"/>
    <property type="evidence" value="ECO:0007669"/>
    <property type="project" value="UniProtKB-UniRule"/>
</dbReference>
<evidence type="ECO:0000256" key="8">
    <source>
        <dbReference type="ARBA" id="ARBA00023015"/>
    </source>
</evidence>
<name>A0A174HQA9_9FIRM</name>
<dbReference type="HAMAP" id="MF_01987">
    <property type="entry name" value="Ribokinase"/>
    <property type="match status" value="1"/>
</dbReference>
<feature type="domain" description="HTH cro/C1-type" evidence="14">
    <location>
        <begin position="1"/>
        <end position="32"/>
    </location>
</feature>
<organism evidence="15 16">
    <name type="scientific">Hungatella hathewayi</name>
    <dbReference type="NCBI Taxonomy" id="154046"/>
    <lineage>
        <taxon>Bacteria</taxon>
        <taxon>Bacillati</taxon>
        <taxon>Bacillota</taxon>
        <taxon>Clostridia</taxon>
        <taxon>Lachnospirales</taxon>
        <taxon>Lachnospiraceae</taxon>
        <taxon>Hungatella</taxon>
    </lineage>
</organism>
<keyword evidence="9" id="KW-0238">DNA-binding</keyword>
<dbReference type="PRINTS" id="PR00990">
    <property type="entry name" value="RIBOKINASE"/>
</dbReference>
<feature type="binding site" evidence="12">
    <location>
        <begin position="540"/>
        <end position="545"/>
    </location>
    <ligand>
        <name>ATP</name>
        <dbReference type="ChEBI" id="CHEBI:30616"/>
    </ligand>
</feature>
<gene>
    <name evidence="15" type="primary">rbsK_6</name>
    <name evidence="12" type="synonym">rbsK</name>
    <name evidence="15" type="ORF">ERS852407_03851</name>
</gene>
<dbReference type="SUPFAM" id="SSF53822">
    <property type="entry name" value="Periplasmic binding protein-like I"/>
    <property type="match status" value="1"/>
</dbReference>
<keyword evidence="4 12" id="KW-0418">Kinase</keyword>
<dbReference type="SMART" id="SM00354">
    <property type="entry name" value="HTH_LACI"/>
    <property type="match status" value="1"/>
</dbReference>
<dbReference type="AlphaFoldDB" id="A0A174HQA9"/>
<dbReference type="CDD" id="cd01392">
    <property type="entry name" value="HTH_LacI"/>
    <property type="match status" value="1"/>
</dbReference>
<feature type="binding site" evidence="12">
    <location>
        <position position="464"/>
    </location>
    <ligand>
        <name>substrate</name>
    </ligand>
</feature>
<dbReference type="GO" id="GO:0006355">
    <property type="term" value="P:regulation of DNA-templated transcription"/>
    <property type="evidence" value="ECO:0007669"/>
    <property type="project" value="InterPro"/>
</dbReference>
<keyword evidence="5 12" id="KW-0067">ATP-binding</keyword>
<keyword evidence="11 12" id="KW-0119">Carbohydrate metabolism</keyword>
<protein>
    <recommendedName>
        <fullName evidence="12">Ribokinase</fullName>
        <shortName evidence="12">RK</shortName>
        <ecNumber evidence="12">2.7.1.15</ecNumber>
    </recommendedName>
</protein>
<dbReference type="InterPro" id="IPR029056">
    <property type="entry name" value="Ribokinase-like"/>
</dbReference>
<dbReference type="PANTHER" id="PTHR10584">
    <property type="entry name" value="SUGAR KINASE"/>
    <property type="match status" value="1"/>
</dbReference>
<dbReference type="GO" id="GO:0004747">
    <property type="term" value="F:ribokinase activity"/>
    <property type="evidence" value="ECO:0007669"/>
    <property type="project" value="UniProtKB-UniRule"/>
</dbReference>
<comment type="caution">
    <text evidence="12">Lacks conserved residue(s) required for the propagation of feature annotation.</text>
</comment>
<feature type="binding site" evidence="12">
    <location>
        <position position="568"/>
    </location>
    <ligand>
        <name>K(+)</name>
        <dbReference type="ChEBI" id="CHEBI:29103"/>
    </ligand>
</feature>
<feature type="binding site" evidence="12">
    <location>
        <position position="572"/>
    </location>
    <ligand>
        <name>substrate</name>
    </ligand>
</feature>
<evidence type="ECO:0000256" key="7">
    <source>
        <dbReference type="ARBA" id="ARBA00022958"/>
    </source>
</evidence>
<feature type="binding site" evidence="12">
    <location>
        <position position="605"/>
    </location>
    <ligand>
        <name>K(+)</name>
        <dbReference type="ChEBI" id="CHEBI:29103"/>
    </ligand>
</feature>
<feature type="binding site" evidence="12">
    <location>
        <begin position="363"/>
        <end position="367"/>
    </location>
    <ligand>
        <name>substrate</name>
    </ligand>
</feature>
<evidence type="ECO:0000256" key="12">
    <source>
        <dbReference type="HAMAP-Rule" id="MF_01987"/>
    </source>
</evidence>
<feature type="domain" description="HTH lacI-type" evidence="13">
    <location>
        <begin position="1"/>
        <end position="47"/>
    </location>
</feature>
<dbReference type="Pfam" id="PF00356">
    <property type="entry name" value="LacI"/>
    <property type="match status" value="1"/>
</dbReference>
<comment type="pathway">
    <text evidence="12">Carbohydrate metabolism; D-ribose degradation; D-ribose 5-phosphate from beta-D-ribopyranose: step 2/2.</text>
</comment>
<dbReference type="Pfam" id="PF13377">
    <property type="entry name" value="Peripla_BP_3"/>
    <property type="match status" value="1"/>
</dbReference>
<evidence type="ECO:0000313" key="15">
    <source>
        <dbReference type="EMBL" id="CUO75726.1"/>
    </source>
</evidence>
<comment type="subunit">
    <text evidence="12">Homodimer.</text>
</comment>
<keyword evidence="6 12" id="KW-0460">Magnesium</keyword>
<proteinExistence type="inferred from homology"/>
<evidence type="ECO:0000259" key="13">
    <source>
        <dbReference type="PROSITE" id="PS50932"/>
    </source>
</evidence>
<evidence type="ECO:0000256" key="2">
    <source>
        <dbReference type="ARBA" id="ARBA00022723"/>
    </source>
</evidence>
<evidence type="ECO:0000256" key="4">
    <source>
        <dbReference type="ARBA" id="ARBA00022777"/>
    </source>
</evidence>
<dbReference type="UniPathway" id="UPA00916">
    <property type="reaction ID" value="UER00889"/>
</dbReference>
<reference evidence="15 16" key="1">
    <citation type="submission" date="2015-09" db="EMBL/GenBank/DDBJ databases">
        <authorList>
            <consortium name="Pathogen Informatics"/>
        </authorList>
    </citation>
    <scope>NUCLEOTIDE SEQUENCE [LARGE SCALE GENOMIC DNA]</scope>
    <source>
        <strain evidence="15 16">2789STDY5608850</strain>
    </source>
</reference>
<dbReference type="InterPro" id="IPR011877">
    <property type="entry name" value="Ribokinase"/>
</dbReference>
<dbReference type="PRINTS" id="PR00036">
    <property type="entry name" value="HTHLACI"/>
</dbReference>
<comment type="subcellular location">
    <subcellularLocation>
        <location evidence="12">Cytoplasm</location>
    </subcellularLocation>
</comment>
<dbReference type="InterPro" id="IPR000843">
    <property type="entry name" value="HTH_LacI"/>
</dbReference>
<evidence type="ECO:0000259" key="14">
    <source>
        <dbReference type="PROSITE" id="PS50943"/>
    </source>
</evidence>
<dbReference type="InterPro" id="IPR046335">
    <property type="entry name" value="LacI/GalR-like_sensor"/>
</dbReference>
<keyword evidence="1 12" id="KW-0808">Transferase</keyword>
<feature type="binding site" evidence="12">
    <location>
        <begin position="335"/>
        <end position="337"/>
    </location>
    <ligand>
        <name>substrate</name>
    </ligand>
</feature>
<feature type="active site" description="Proton acceptor" evidence="12">
    <location>
        <position position="572"/>
    </location>
</feature>
<dbReference type="Gene3D" id="3.40.1190.20">
    <property type="match status" value="1"/>
</dbReference>
<feature type="binding site" evidence="12">
    <location>
        <position position="566"/>
    </location>
    <ligand>
        <name>K(+)</name>
        <dbReference type="ChEBI" id="CHEBI:29103"/>
    </ligand>
</feature>
<dbReference type="Proteomes" id="UP000095651">
    <property type="component" value="Unassembled WGS sequence"/>
</dbReference>
<feature type="binding site" evidence="12">
    <location>
        <position position="607"/>
    </location>
    <ligand>
        <name>K(+)</name>
        <dbReference type="ChEBI" id="CHEBI:29103"/>
    </ligand>
</feature>
<dbReference type="InterPro" id="IPR011611">
    <property type="entry name" value="PfkB_dom"/>
</dbReference>
<dbReference type="GO" id="GO:0019303">
    <property type="term" value="P:D-ribose catabolic process"/>
    <property type="evidence" value="ECO:0007669"/>
    <property type="project" value="UniProtKB-UniRule"/>
</dbReference>
<dbReference type="CDD" id="cd01174">
    <property type="entry name" value="ribokinase"/>
    <property type="match status" value="1"/>
</dbReference>
<comment type="similarity">
    <text evidence="12">Belongs to the carbohydrate kinase PfkB family. Ribokinase subfamily.</text>
</comment>
<evidence type="ECO:0000256" key="10">
    <source>
        <dbReference type="ARBA" id="ARBA00023163"/>
    </source>
</evidence>
<dbReference type="Gene3D" id="3.40.50.2300">
    <property type="match status" value="2"/>
</dbReference>
<evidence type="ECO:0000256" key="5">
    <source>
        <dbReference type="ARBA" id="ARBA00022840"/>
    </source>
</evidence>
<dbReference type="EMBL" id="CYZE01000011">
    <property type="protein sequence ID" value="CUO75726.1"/>
    <property type="molecule type" value="Genomic_DNA"/>
</dbReference>
<dbReference type="PROSITE" id="PS00356">
    <property type="entry name" value="HTH_LACI_1"/>
    <property type="match status" value="1"/>
</dbReference>
<keyword evidence="2 12" id="KW-0479">Metal-binding</keyword>
<dbReference type="Gene3D" id="1.10.260.40">
    <property type="entry name" value="lambda repressor-like DNA-binding domains"/>
    <property type="match status" value="1"/>
</dbReference>
<evidence type="ECO:0000256" key="3">
    <source>
        <dbReference type="ARBA" id="ARBA00022741"/>
    </source>
</evidence>
<accession>A0A174HQA9</accession>
<keyword evidence="10" id="KW-0804">Transcription</keyword>
<dbReference type="InterPro" id="IPR001387">
    <property type="entry name" value="Cro/C1-type_HTH"/>
</dbReference>
<keyword evidence="7 12" id="KW-0630">Potassium</keyword>
<dbReference type="GO" id="GO:0003677">
    <property type="term" value="F:DNA binding"/>
    <property type="evidence" value="ECO:0007669"/>
    <property type="project" value="UniProtKB-KW"/>
</dbReference>
<dbReference type="CDD" id="cd06267">
    <property type="entry name" value="PBP1_LacI_sugar_binding-like"/>
    <property type="match status" value="1"/>
</dbReference>
<dbReference type="InterPro" id="IPR028082">
    <property type="entry name" value="Peripla_BP_I"/>
</dbReference>
<comment type="function">
    <text evidence="12">Catalyzes the phosphorylation of ribose at O-5 in a reaction requiring ATP and magnesium. The resulting D-ribose-5-phosphate can then be used either for sythesis of nucleotides, histidine, and tryptophan, or as a component of the pentose phosphate pathway.</text>
</comment>
<dbReference type="RefSeq" id="WP_055657652.1">
    <property type="nucleotide sequence ID" value="NZ_CABIXC010000011.1"/>
</dbReference>
<keyword evidence="12" id="KW-0963">Cytoplasm</keyword>
<evidence type="ECO:0000256" key="9">
    <source>
        <dbReference type="ARBA" id="ARBA00023125"/>
    </source>
</evidence>
<keyword evidence="8" id="KW-0805">Transcription regulation</keyword>
<comment type="activity regulation">
    <text evidence="12">Activated by a monovalent cation that binds near, but not in, the active site. The most likely occupant of the site in vivo is potassium. Ion binding induces a conformational change that may alter substrate affinity.</text>
</comment>
<evidence type="ECO:0000256" key="6">
    <source>
        <dbReference type="ARBA" id="ARBA00022842"/>
    </source>
</evidence>
<evidence type="ECO:0000256" key="11">
    <source>
        <dbReference type="ARBA" id="ARBA00023277"/>
    </source>
</evidence>